<dbReference type="AlphaFoldDB" id="A0A178Z2R3"/>
<proteinExistence type="predicted"/>
<name>A0A178Z2R3_9EURO</name>
<evidence type="ECO:0000313" key="3">
    <source>
        <dbReference type="Proteomes" id="UP000078343"/>
    </source>
</evidence>
<keyword evidence="3" id="KW-1185">Reference proteome</keyword>
<protein>
    <submittedName>
        <fullName evidence="2">Uncharacterized protein</fullName>
    </submittedName>
</protein>
<evidence type="ECO:0000256" key="1">
    <source>
        <dbReference type="SAM" id="MobiDB-lite"/>
    </source>
</evidence>
<dbReference type="Proteomes" id="UP000078343">
    <property type="component" value="Unassembled WGS sequence"/>
</dbReference>
<comment type="caution">
    <text evidence="2">The sequence shown here is derived from an EMBL/GenBank/DDBJ whole genome shotgun (WGS) entry which is preliminary data.</text>
</comment>
<dbReference type="EMBL" id="LVYI01000016">
    <property type="protein sequence ID" value="OAP54007.1"/>
    <property type="molecule type" value="Genomic_DNA"/>
</dbReference>
<evidence type="ECO:0000313" key="2">
    <source>
        <dbReference type="EMBL" id="OAP54007.1"/>
    </source>
</evidence>
<feature type="region of interest" description="Disordered" evidence="1">
    <location>
        <begin position="198"/>
        <end position="219"/>
    </location>
</feature>
<dbReference type="GeneID" id="30015935"/>
<gene>
    <name evidence="2" type="ORF">AYL99_11767</name>
</gene>
<feature type="region of interest" description="Disordered" evidence="1">
    <location>
        <begin position="22"/>
        <end position="45"/>
    </location>
</feature>
<organism evidence="2 3">
    <name type="scientific">Fonsecaea erecta</name>
    <dbReference type="NCBI Taxonomy" id="1367422"/>
    <lineage>
        <taxon>Eukaryota</taxon>
        <taxon>Fungi</taxon>
        <taxon>Dikarya</taxon>
        <taxon>Ascomycota</taxon>
        <taxon>Pezizomycotina</taxon>
        <taxon>Eurotiomycetes</taxon>
        <taxon>Chaetothyriomycetidae</taxon>
        <taxon>Chaetothyriales</taxon>
        <taxon>Herpotrichiellaceae</taxon>
        <taxon>Fonsecaea</taxon>
    </lineage>
</organism>
<reference evidence="2 3" key="1">
    <citation type="submission" date="2016-04" db="EMBL/GenBank/DDBJ databases">
        <title>Draft genome of Fonsecaea erecta CBS 125763.</title>
        <authorList>
            <person name="Weiss V.A."/>
            <person name="Vicente V.A."/>
            <person name="Raittz R.T."/>
            <person name="Moreno L.F."/>
            <person name="De Souza E.M."/>
            <person name="Pedrosa F.O."/>
            <person name="Steffens M.B."/>
            <person name="Faoro H."/>
            <person name="Tadra-Sfeir M.Z."/>
            <person name="Najafzadeh M.J."/>
            <person name="Felipe M.S."/>
            <person name="Teixeira M."/>
            <person name="Sun J."/>
            <person name="Xi L."/>
            <person name="Gomes R."/>
            <person name="De Azevedo C.M."/>
            <person name="Salgado C.G."/>
            <person name="Da Silva M.B."/>
            <person name="Nascimento M.F."/>
            <person name="Queiroz-Telles F."/>
            <person name="Attili D.S."/>
            <person name="Gorbushina A."/>
        </authorList>
    </citation>
    <scope>NUCLEOTIDE SEQUENCE [LARGE SCALE GENOMIC DNA]</scope>
    <source>
        <strain evidence="2 3">CBS 125763</strain>
    </source>
</reference>
<dbReference type="RefSeq" id="XP_018687374.1">
    <property type="nucleotide sequence ID" value="XM_018843272.1"/>
</dbReference>
<sequence>MSEYKIDTKPLAMDVPLLLHASASPPDGADATTQVHRNAPREENGLSRFYPGPKKCIGAGVPRPLVKWTRDDDHEFEEASRTYTEGGKLRILLDDIMSAIKKDGCPDLELWVKCTYNIYNENYDWQGPLMSPKYADNANVQRWQVLRLIRGWYCDLWVPNVPLDTTQIRILRFGVGFPRTIFKRSLAEIVEQFDLRNDKEENPASSSLLSQSEDDKRASTIQPILIPNPSMEARPEAPRAAHGYYFHRDRFTRGSVELIRLSPGPSDPDARKYEYGVCLDIIYYNDTYVERVNGRFVTFAPIDDPFHVVEERQEEIKPDEPRDMIEICSLWGPTWFPGGYTLYIELWILRRGNLYKLKHLLYVTSIDSTTVINDLKTGERRISSRVRQTRAPQCPPIKAGMLIPLPSASSASLWRHTNCFVWGRTFDFLEQLDKNRHRPRACLPGLPTIDTHEIIPFLKDAPDCIPPPRPYPSSCASPSSASTNDDILGDFIVLTPGDGDGDDWNHQDWLV</sequence>
<accession>A0A178Z2R3</accession>